<dbReference type="Proteomes" id="UP001183615">
    <property type="component" value="Unassembled WGS sequence"/>
</dbReference>
<dbReference type="InterPro" id="IPR010982">
    <property type="entry name" value="Lambda_DNA-bd_dom_sf"/>
</dbReference>
<dbReference type="SMART" id="SM00530">
    <property type="entry name" value="HTH_XRE"/>
    <property type="match status" value="1"/>
</dbReference>
<organism evidence="2 3">
    <name type="scientific">Streptomyces johnsoniae</name>
    <dbReference type="NCBI Taxonomy" id="3075532"/>
    <lineage>
        <taxon>Bacteria</taxon>
        <taxon>Bacillati</taxon>
        <taxon>Actinomycetota</taxon>
        <taxon>Actinomycetes</taxon>
        <taxon>Kitasatosporales</taxon>
        <taxon>Streptomycetaceae</taxon>
        <taxon>Streptomyces</taxon>
    </lineage>
</organism>
<proteinExistence type="predicted"/>
<dbReference type="EMBL" id="JAVREV010000006">
    <property type="protein sequence ID" value="MDT0443594.1"/>
    <property type="molecule type" value="Genomic_DNA"/>
</dbReference>
<gene>
    <name evidence="2" type="ORF">RM779_13485</name>
</gene>
<dbReference type="InterPro" id="IPR043917">
    <property type="entry name" value="DUF5753"/>
</dbReference>
<name>A0ABU2S6X1_9ACTN</name>
<reference evidence="3" key="1">
    <citation type="submission" date="2023-07" db="EMBL/GenBank/DDBJ databases">
        <title>30 novel species of actinomycetes from the DSMZ collection.</title>
        <authorList>
            <person name="Nouioui I."/>
        </authorList>
    </citation>
    <scope>NUCLEOTIDE SEQUENCE [LARGE SCALE GENOMIC DNA]</scope>
    <source>
        <strain evidence="3">DSM 41886</strain>
    </source>
</reference>
<feature type="domain" description="HTH cro/C1-type" evidence="1">
    <location>
        <begin position="28"/>
        <end position="77"/>
    </location>
</feature>
<dbReference type="SUPFAM" id="SSF47413">
    <property type="entry name" value="lambda repressor-like DNA-binding domains"/>
    <property type="match status" value="1"/>
</dbReference>
<sequence>MTNDSTRRGGQEPAMTRRKYGEELFLRRQEAGHTQQSLGDAVIMSPSMIAHIEAGRRRPRLEDARRIDKELGSGKFFERWLPTLDEGQFPPHFRDAAESERRADVIEEYAVGSVPGLLQTAAYARSLALGTEPNVPAKELDERIVNRTGRARILEDPLKPRMWAILGESVLRTVVGGPDVMTAQLRHIAALVRSGRVQVQVLPFSAGAHPFLDGKLKLMRFSDGPDEVYFEVLYTGSLNDDPATVRRYRDAYDLARAAALSLEASLQLIESVAEEYEHAEQEHP</sequence>
<dbReference type="Gene3D" id="1.10.260.40">
    <property type="entry name" value="lambda repressor-like DNA-binding domains"/>
    <property type="match status" value="1"/>
</dbReference>
<dbReference type="CDD" id="cd00093">
    <property type="entry name" value="HTH_XRE"/>
    <property type="match status" value="1"/>
</dbReference>
<evidence type="ECO:0000259" key="1">
    <source>
        <dbReference type="PROSITE" id="PS50943"/>
    </source>
</evidence>
<evidence type="ECO:0000313" key="3">
    <source>
        <dbReference type="Proteomes" id="UP001183615"/>
    </source>
</evidence>
<dbReference type="InterPro" id="IPR001387">
    <property type="entry name" value="Cro/C1-type_HTH"/>
</dbReference>
<evidence type="ECO:0000313" key="2">
    <source>
        <dbReference type="EMBL" id="MDT0443594.1"/>
    </source>
</evidence>
<dbReference type="PROSITE" id="PS50943">
    <property type="entry name" value="HTH_CROC1"/>
    <property type="match status" value="1"/>
</dbReference>
<dbReference type="Pfam" id="PF13560">
    <property type="entry name" value="HTH_31"/>
    <property type="match status" value="1"/>
</dbReference>
<dbReference type="Pfam" id="PF19054">
    <property type="entry name" value="DUF5753"/>
    <property type="match status" value="1"/>
</dbReference>
<accession>A0ABU2S6X1</accession>
<protein>
    <submittedName>
        <fullName evidence="2">Helix-turn-helix transcriptional regulator</fullName>
    </submittedName>
</protein>
<comment type="caution">
    <text evidence="2">The sequence shown here is derived from an EMBL/GenBank/DDBJ whole genome shotgun (WGS) entry which is preliminary data.</text>
</comment>
<keyword evidence="3" id="KW-1185">Reference proteome</keyword>